<dbReference type="Proteomes" id="UP000273001">
    <property type="component" value="Chromosome"/>
</dbReference>
<dbReference type="EMBL" id="CP032514">
    <property type="protein sequence ID" value="AYD89668.1"/>
    <property type="molecule type" value="Genomic_DNA"/>
</dbReference>
<keyword evidence="2" id="KW-1185">Reference proteome</keyword>
<proteinExistence type="predicted"/>
<dbReference type="RefSeq" id="WP_120204270.1">
    <property type="nucleotide sequence ID" value="NZ_CP032514.1"/>
</dbReference>
<evidence type="ECO:0000313" key="2">
    <source>
        <dbReference type="Proteomes" id="UP000273001"/>
    </source>
</evidence>
<reference evidence="1 2" key="1">
    <citation type="submission" date="2018-09" db="EMBL/GenBank/DDBJ databases">
        <authorList>
            <person name="Li J."/>
        </authorList>
    </citation>
    <scope>NUCLEOTIDE SEQUENCE [LARGE SCALE GENOMIC DNA]</scope>
    <source>
        <strain evidence="1 2">2129</strain>
    </source>
</reference>
<gene>
    <name evidence="1" type="ORF">D5R93_05710</name>
</gene>
<name>A0ABN5PMV9_9ACTO</name>
<protein>
    <recommendedName>
        <fullName evidence="3">Tail assembly chaperone</fullName>
    </recommendedName>
</protein>
<accession>A0ABN5PMV9</accession>
<sequence>MSDSITISTNLSRLSSLENETTREPFRVGVGASKFITFPDINDLPFEKADTIITQVEAADSGGLPSMRSLLESWLSEEDYRLLKEARPSMRTVAALIRSLMEYYQEAVGTPGEDGSSSPA</sequence>
<evidence type="ECO:0008006" key="3">
    <source>
        <dbReference type="Google" id="ProtNLM"/>
    </source>
</evidence>
<organism evidence="1 2">
    <name type="scientific">Actinomyces lilanjuaniae</name>
    <dbReference type="NCBI Taxonomy" id="2321394"/>
    <lineage>
        <taxon>Bacteria</taxon>
        <taxon>Bacillati</taxon>
        <taxon>Actinomycetota</taxon>
        <taxon>Actinomycetes</taxon>
        <taxon>Actinomycetales</taxon>
        <taxon>Actinomycetaceae</taxon>
        <taxon>Actinomyces</taxon>
    </lineage>
</organism>
<evidence type="ECO:0000313" key="1">
    <source>
        <dbReference type="EMBL" id="AYD89668.1"/>
    </source>
</evidence>